<accession>A0A6C1U209</accession>
<dbReference type="Proteomes" id="UP000336646">
    <property type="component" value="Unassembled WGS sequence"/>
</dbReference>
<dbReference type="AlphaFoldDB" id="A0A6C1U209"/>
<comment type="caution">
    <text evidence="2">The sequence shown here is derived from an EMBL/GenBank/DDBJ whole genome shotgun (WGS) entry which is preliminary data.</text>
</comment>
<evidence type="ECO:0000313" key="2">
    <source>
        <dbReference type="EMBL" id="TVS29262.1"/>
    </source>
</evidence>
<evidence type="ECO:0008006" key="4">
    <source>
        <dbReference type="Google" id="ProtNLM"/>
    </source>
</evidence>
<protein>
    <recommendedName>
        <fullName evidence="4">DUF4352 domain-containing protein</fullName>
    </recommendedName>
</protein>
<gene>
    <name evidence="2" type="ORF">EKI59_04205</name>
</gene>
<dbReference type="GeneID" id="74902081"/>
<feature type="chain" id="PRO_5038708263" description="DUF4352 domain-containing protein" evidence="1">
    <location>
        <begin position="24"/>
        <end position="182"/>
    </location>
</feature>
<dbReference type="RefSeq" id="WP_144318000.1">
    <property type="nucleotide sequence ID" value="NZ_CP038157.1"/>
</dbReference>
<sequence length="182" mass="18700">MTSRSARFAAVALACALPLSACGGPTEDDTAGAQAPLEVTTPTAPPQEEFKVEDVDNIVSEELTGERVDDPAMELSYKWQGASSAPNGGSVLVVAVTNNSEVPMPADALAQPTLSYTTGGNNKENAAPLSAEASGVDIIGLDQPLRAGATVNAKYAFDVTPGRLWDADFTIGNVTFSGNLNG</sequence>
<evidence type="ECO:0000313" key="3">
    <source>
        <dbReference type="Proteomes" id="UP000336646"/>
    </source>
</evidence>
<proteinExistence type="predicted"/>
<evidence type="ECO:0000256" key="1">
    <source>
        <dbReference type="SAM" id="SignalP"/>
    </source>
</evidence>
<reference evidence="2 3" key="1">
    <citation type="submission" date="2018-12" db="EMBL/GenBank/DDBJ databases">
        <title>Corynebacterium sanguinis sp. nov., a clinically-associated and environmental corynebacterium.</title>
        <authorList>
            <person name="Gonzales-Siles L."/>
            <person name="Jaen-Luchoro D."/>
            <person name="Cardew S."/>
            <person name="Inganas E."/>
            <person name="Ohlen M."/>
            <person name="Jensie-Markopolous S."/>
            <person name="Pinyeiro-Iglesias B."/>
            <person name="Molin K."/>
            <person name="Skovbjerg S."/>
            <person name="Svensson-Stadler L."/>
            <person name="Funke G."/>
            <person name="Moore E.R.B."/>
        </authorList>
    </citation>
    <scope>NUCLEOTIDE SEQUENCE [LARGE SCALE GENOMIC DNA]</scope>
    <source>
        <strain evidence="2 3">58734</strain>
    </source>
</reference>
<dbReference type="EMBL" id="RXIR01000006">
    <property type="protein sequence ID" value="TVS29262.1"/>
    <property type="molecule type" value="Genomic_DNA"/>
</dbReference>
<dbReference type="OrthoDB" id="4419866at2"/>
<keyword evidence="1" id="KW-0732">Signal</keyword>
<organism evidence="2 3">
    <name type="scientific">Corynebacterium sanguinis</name>
    <dbReference type="NCBI Taxonomy" id="2594913"/>
    <lineage>
        <taxon>Bacteria</taxon>
        <taxon>Bacillati</taxon>
        <taxon>Actinomycetota</taxon>
        <taxon>Actinomycetes</taxon>
        <taxon>Mycobacteriales</taxon>
        <taxon>Corynebacteriaceae</taxon>
        <taxon>Corynebacterium</taxon>
    </lineage>
</organism>
<feature type="signal peptide" evidence="1">
    <location>
        <begin position="1"/>
        <end position="23"/>
    </location>
</feature>
<name>A0A6C1U209_9CORY</name>